<accession>A0A251SY01</accession>
<organism evidence="1 2">
    <name type="scientific">Helianthus annuus</name>
    <name type="common">Common sunflower</name>
    <dbReference type="NCBI Taxonomy" id="4232"/>
    <lineage>
        <taxon>Eukaryota</taxon>
        <taxon>Viridiplantae</taxon>
        <taxon>Streptophyta</taxon>
        <taxon>Embryophyta</taxon>
        <taxon>Tracheophyta</taxon>
        <taxon>Spermatophyta</taxon>
        <taxon>Magnoliopsida</taxon>
        <taxon>eudicotyledons</taxon>
        <taxon>Gunneridae</taxon>
        <taxon>Pentapetalae</taxon>
        <taxon>asterids</taxon>
        <taxon>campanulids</taxon>
        <taxon>Asterales</taxon>
        <taxon>Asteraceae</taxon>
        <taxon>Asteroideae</taxon>
        <taxon>Heliantheae alliance</taxon>
        <taxon>Heliantheae</taxon>
        <taxon>Helianthus</taxon>
    </lineage>
</organism>
<dbReference type="Proteomes" id="UP000215914">
    <property type="component" value="Chromosome 13"/>
</dbReference>
<protein>
    <submittedName>
        <fullName evidence="1">Uncharacterized protein</fullName>
    </submittedName>
</protein>
<dbReference type="AlphaFoldDB" id="A0A251SY01"/>
<gene>
    <name evidence="1" type="ORF">HannXRQ_Chr13g0420871</name>
</gene>
<name>A0A251SY01_HELAN</name>
<evidence type="ECO:0000313" key="2">
    <source>
        <dbReference type="Proteomes" id="UP000215914"/>
    </source>
</evidence>
<dbReference type="InParanoid" id="A0A251SY01"/>
<reference evidence="2" key="1">
    <citation type="journal article" date="2017" name="Nature">
        <title>The sunflower genome provides insights into oil metabolism, flowering and Asterid evolution.</title>
        <authorList>
            <person name="Badouin H."/>
            <person name="Gouzy J."/>
            <person name="Grassa C.J."/>
            <person name="Murat F."/>
            <person name="Staton S.E."/>
            <person name="Cottret L."/>
            <person name="Lelandais-Briere C."/>
            <person name="Owens G.L."/>
            <person name="Carrere S."/>
            <person name="Mayjonade B."/>
            <person name="Legrand L."/>
            <person name="Gill N."/>
            <person name="Kane N.C."/>
            <person name="Bowers J.E."/>
            <person name="Hubner S."/>
            <person name="Bellec A."/>
            <person name="Berard A."/>
            <person name="Berges H."/>
            <person name="Blanchet N."/>
            <person name="Boniface M.C."/>
            <person name="Brunel D."/>
            <person name="Catrice O."/>
            <person name="Chaidir N."/>
            <person name="Claudel C."/>
            <person name="Donnadieu C."/>
            <person name="Faraut T."/>
            <person name="Fievet G."/>
            <person name="Helmstetter N."/>
            <person name="King M."/>
            <person name="Knapp S.J."/>
            <person name="Lai Z."/>
            <person name="Le Paslier M.C."/>
            <person name="Lippi Y."/>
            <person name="Lorenzon L."/>
            <person name="Mandel J.R."/>
            <person name="Marage G."/>
            <person name="Marchand G."/>
            <person name="Marquand E."/>
            <person name="Bret-Mestries E."/>
            <person name="Morien E."/>
            <person name="Nambeesan S."/>
            <person name="Nguyen T."/>
            <person name="Pegot-Espagnet P."/>
            <person name="Pouilly N."/>
            <person name="Raftis F."/>
            <person name="Sallet E."/>
            <person name="Schiex T."/>
            <person name="Thomas J."/>
            <person name="Vandecasteele C."/>
            <person name="Vares D."/>
            <person name="Vear F."/>
            <person name="Vautrin S."/>
            <person name="Crespi M."/>
            <person name="Mangin B."/>
            <person name="Burke J.M."/>
            <person name="Salse J."/>
            <person name="Munos S."/>
            <person name="Vincourt P."/>
            <person name="Rieseberg L.H."/>
            <person name="Langlade N.B."/>
        </authorList>
    </citation>
    <scope>NUCLEOTIDE SEQUENCE [LARGE SCALE GENOMIC DNA]</scope>
    <source>
        <strain evidence="2">cv. SF193</strain>
    </source>
</reference>
<sequence length="63" mass="7016">MLRACAKSRRSVTIGQVLSNELKTFNIFAFSNFMVATSYMFDIHKVNITALTTSGSFVESAVY</sequence>
<keyword evidence="2" id="KW-1185">Reference proteome</keyword>
<proteinExistence type="predicted"/>
<dbReference type="EMBL" id="CM007902">
    <property type="protein sequence ID" value="OTG03146.1"/>
    <property type="molecule type" value="Genomic_DNA"/>
</dbReference>
<evidence type="ECO:0000313" key="1">
    <source>
        <dbReference type="EMBL" id="OTG03146.1"/>
    </source>
</evidence>